<name>A0A8J3QU90_9ACTN</name>
<dbReference type="EMBL" id="BONZ01000050">
    <property type="protein sequence ID" value="GIH17194.1"/>
    <property type="molecule type" value="Genomic_DNA"/>
</dbReference>
<evidence type="ECO:0000313" key="2">
    <source>
        <dbReference type="Proteomes" id="UP000642748"/>
    </source>
</evidence>
<dbReference type="Proteomes" id="UP000642748">
    <property type="component" value="Unassembled WGS sequence"/>
</dbReference>
<proteinExistence type="predicted"/>
<accession>A0A8J3QU90</accession>
<dbReference type="RefSeq" id="WP_203920754.1">
    <property type="nucleotide sequence ID" value="NZ_BONZ01000050.1"/>
</dbReference>
<protein>
    <submittedName>
        <fullName evidence="1">Uncharacterized protein</fullName>
    </submittedName>
</protein>
<evidence type="ECO:0000313" key="1">
    <source>
        <dbReference type="EMBL" id="GIH17194.1"/>
    </source>
</evidence>
<keyword evidence="2" id="KW-1185">Reference proteome</keyword>
<organism evidence="1 2">
    <name type="scientific">Rugosimonospora africana</name>
    <dbReference type="NCBI Taxonomy" id="556532"/>
    <lineage>
        <taxon>Bacteria</taxon>
        <taxon>Bacillati</taxon>
        <taxon>Actinomycetota</taxon>
        <taxon>Actinomycetes</taxon>
        <taxon>Micromonosporales</taxon>
        <taxon>Micromonosporaceae</taxon>
        <taxon>Rugosimonospora</taxon>
    </lineage>
</organism>
<gene>
    <name evidence="1" type="ORF">Raf01_53660</name>
</gene>
<reference evidence="1" key="1">
    <citation type="submission" date="2021-01" db="EMBL/GenBank/DDBJ databases">
        <title>Whole genome shotgun sequence of Rugosimonospora africana NBRC 104875.</title>
        <authorList>
            <person name="Komaki H."/>
            <person name="Tamura T."/>
        </authorList>
    </citation>
    <scope>NUCLEOTIDE SEQUENCE</scope>
    <source>
        <strain evidence="1">NBRC 104875</strain>
    </source>
</reference>
<comment type="caution">
    <text evidence="1">The sequence shown here is derived from an EMBL/GenBank/DDBJ whole genome shotgun (WGS) entry which is preliminary data.</text>
</comment>
<dbReference type="AlphaFoldDB" id="A0A8J3QU90"/>
<sequence>MKNMLTIDRRVAVVAAIVVAVTLVVLAILVSNGAAAQDHASSMIEYGL</sequence>